<sequence>MLQATARLEDKGQGDKYRRKELLKKCMSMLRETGSHDVLVDRCCAILQNDDGLKRRLGDVLRGLKVTRGESLTHEQRAAAKKAVSDELWRIMVSEEAGQSFQREVRVAMRLEGKGDTVKPEVASAPGPALLKRE</sequence>
<organism evidence="2 3">
    <name type="scientific">Chloropicon roscoffensis</name>
    <dbReference type="NCBI Taxonomy" id="1461544"/>
    <lineage>
        <taxon>Eukaryota</taxon>
        <taxon>Viridiplantae</taxon>
        <taxon>Chlorophyta</taxon>
        <taxon>Chloropicophyceae</taxon>
        <taxon>Chloropicales</taxon>
        <taxon>Chloropicaceae</taxon>
        <taxon>Chloropicon</taxon>
    </lineage>
</organism>
<keyword evidence="3" id="KW-1185">Reference proteome</keyword>
<protein>
    <submittedName>
        <fullName evidence="2">Uncharacterized protein</fullName>
    </submittedName>
</protein>
<proteinExistence type="predicted"/>
<dbReference type="EMBL" id="CP151503">
    <property type="protein sequence ID" value="WZN60429.1"/>
    <property type="molecule type" value="Genomic_DNA"/>
</dbReference>
<evidence type="ECO:0000313" key="3">
    <source>
        <dbReference type="Proteomes" id="UP001472866"/>
    </source>
</evidence>
<name>A0AAX4P3C9_9CHLO</name>
<dbReference type="AlphaFoldDB" id="A0AAX4P3C9"/>
<evidence type="ECO:0000256" key="1">
    <source>
        <dbReference type="SAM" id="MobiDB-lite"/>
    </source>
</evidence>
<reference evidence="2 3" key="1">
    <citation type="submission" date="2024-03" db="EMBL/GenBank/DDBJ databases">
        <title>Complete genome sequence of the green alga Chloropicon roscoffensis RCC1871.</title>
        <authorList>
            <person name="Lemieux C."/>
            <person name="Pombert J.-F."/>
            <person name="Otis C."/>
            <person name="Turmel M."/>
        </authorList>
    </citation>
    <scope>NUCLEOTIDE SEQUENCE [LARGE SCALE GENOMIC DNA]</scope>
    <source>
        <strain evidence="2 3">RCC1871</strain>
    </source>
</reference>
<gene>
    <name evidence="2" type="ORF">HKI87_03g19580</name>
</gene>
<accession>A0AAX4P3C9</accession>
<evidence type="ECO:0000313" key="2">
    <source>
        <dbReference type="EMBL" id="WZN60429.1"/>
    </source>
</evidence>
<feature type="region of interest" description="Disordered" evidence="1">
    <location>
        <begin position="115"/>
        <end position="134"/>
    </location>
</feature>
<dbReference type="Proteomes" id="UP001472866">
    <property type="component" value="Chromosome 03"/>
</dbReference>